<dbReference type="SUPFAM" id="SSF51445">
    <property type="entry name" value="(Trans)glycosidases"/>
    <property type="match status" value="2"/>
</dbReference>
<reference evidence="5" key="1">
    <citation type="journal article" date="2019" name="Int. J. Syst. Evol. Microbiol.">
        <title>The Global Catalogue of Microorganisms (GCM) 10K type strain sequencing project: providing services to taxonomists for standard genome sequencing and annotation.</title>
        <authorList>
            <consortium name="The Broad Institute Genomics Platform"/>
            <consortium name="The Broad Institute Genome Sequencing Center for Infectious Disease"/>
            <person name="Wu L."/>
            <person name="Ma J."/>
        </authorList>
    </citation>
    <scope>NUCLEOTIDE SEQUENCE [LARGE SCALE GENOMIC DNA]</scope>
    <source>
        <strain evidence="5">CGMCC 1.10992</strain>
    </source>
</reference>
<dbReference type="InterPro" id="IPR031965">
    <property type="entry name" value="CBM26"/>
</dbReference>
<comment type="caution">
    <text evidence="4">The sequence shown here is derived from an EMBL/GenBank/DDBJ whole genome shotgun (WGS) entry which is preliminary data.</text>
</comment>
<dbReference type="Proteomes" id="UP001597380">
    <property type="component" value="Unassembled WGS sequence"/>
</dbReference>
<dbReference type="InterPro" id="IPR006047">
    <property type="entry name" value="GH13_cat_dom"/>
</dbReference>
<evidence type="ECO:0000313" key="4">
    <source>
        <dbReference type="EMBL" id="MFD2097055.1"/>
    </source>
</evidence>
<dbReference type="Pfam" id="PF17967">
    <property type="entry name" value="Pullulanase_N2"/>
    <property type="match status" value="1"/>
</dbReference>
<proteinExistence type="inferred from homology"/>
<dbReference type="InterPro" id="IPR014756">
    <property type="entry name" value="Ig_E-set"/>
</dbReference>
<dbReference type="Pfam" id="PF11852">
    <property type="entry name" value="Pullul_strch_C"/>
    <property type="match status" value="1"/>
</dbReference>
<dbReference type="Pfam" id="PF02922">
    <property type="entry name" value="CBM_48"/>
    <property type="match status" value="1"/>
</dbReference>
<evidence type="ECO:0000259" key="3">
    <source>
        <dbReference type="SMART" id="SM00642"/>
    </source>
</evidence>
<gene>
    <name evidence="4" type="primary">pulA</name>
    <name evidence="4" type="ORF">ACFSJ3_13750</name>
</gene>
<feature type="domain" description="Glycosyl hydrolase family 13 catalytic" evidence="3">
    <location>
        <begin position="34"/>
        <end position="475"/>
    </location>
</feature>
<dbReference type="SUPFAM" id="SSF51011">
    <property type="entry name" value="Glycosyl hydrolase domain"/>
    <property type="match status" value="1"/>
</dbReference>
<dbReference type="InterPro" id="IPR017853">
    <property type="entry name" value="GH"/>
</dbReference>
<keyword evidence="5" id="KW-1185">Reference proteome</keyword>
<dbReference type="RefSeq" id="WP_345339634.1">
    <property type="nucleotide sequence ID" value="NZ_BAABLI010000010.1"/>
</dbReference>
<dbReference type="Gene3D" id="2.60.40.10">
    <property type="entry name" value="Immunoglobulins"/>
    <property type="match status" value="9"/>
</dbReference>
<sequence length="2348" mass="260133">MIWSQLGKALLVLLLAVGLSACKDRKIEDEVFYFVLPDRFHNGDASNDTAGIDGDKHDHGFDPTDKRYYHGGDLKGLIKKLPYLDQMGVTAIWMTPIFKNMPAVDNSAGYHGYWTIDYTQIDPHWGSNAELQELIEKSHKRDIKVFFDIVINHTADVIRFQECHNADGSLIDPDAGCPYRSLEEIETNPYTPFALPGLEDAKVPAWLNDFEYYHNQGDSTFSGENSLNGDFYGLDDLKTEHPDVVSGMVELFKFWISEYRMDGFRVDTVKHVNIEFWQEWTPAIMAHAEDEGLDDFFVFGEVFEGHPKDLSVYSTKGTLPSVLDFGLYYAIRDVVADHQGTDRLQWIFERDDYYTDADSSAAQLLTFSGNHDVGRIGQQIDIFNPDASEEERLARAELANSILFLARGIPVVYYGDEQGFTGDGNDADAREDMMPSQVAEFNDNDLIGTDDTTAEDNFNKRHPLYKNVKGLSKLLDQHVGLRRGDQYPRYSSAEPGIFAFSRLDRDDKTEYLVVLNTSTETQQYETTVDSNRYIRIWPTFVSQGRNQLSPTSLKPDAEGAIALDVPALSALVYVAQSEVSDPTDTPTLSFSSLTDGAKVMDRVEVEVAMAHDIEPAYPALYGVDFEVSINGGEWTFIGHDAVAPYRVFYDAEGLEDGTPVSFRATATNVPEESVVEVTTEIGAVEGMTILFQKPEDWEAANIYWWAASPQPDTSWPGVAMEPVIGDWYQFKFDDGVTGGSIIFNDGAGQQTTDLYREGDGCYTIEGGWQDSCDLPQPGMTLYFKQPDGWADTINLYYWNAAPADDASWPGVAMELIGEGWYKYQMPTDVQMGNFIFNDGNGNQTTDLYREGDGCFENGDWLVDCVPPQAGIKLYFKKPGDWADSINLYYWNADPAPAVDWPGAAMTDEGNDWFSYQMPLNVTMANLIFNDGSGNQTTDLYREGDGCYADGEWTDTCDITGSEPGFTVYVRRPLSWNVPNIYFWGTGNDPEWPGVEMTALGDDWYSYQFADGVSAANVIFNDLTGNQTTDLYREGDGCYDIETQQWSDSCAIPGFTVYFEKPDGWENPNLYFWSPGPTDAPNVGWPGESMADLGSNWFSYQFPAGVQFANLIFNDGSGSQTTDLFREGNGCYILADESWVDSCDVPQPGLKLYFKKPDGWGDNINLYYWQADPAPAVDWPGTAMTNLGDGWYVFEFPQGVDSANLIFNDGSGNQTTDLFRDADGCFGEFSDDWRNSCITPESNTDVEIQNASAHWVALNSLLWTPSDNRWARVELVSAQSQSIVVTDNQLENVEVSVGLGSGASIPADIAEKAPHLTGLAAWSVDGIDAAIADQLLKGHLLLAAYDSNDFLLEVTRVQTPWLLDELYAYNGQLGLYYEAGQPHISVWAPTAQNVQLILSSDALSDTAPIAATSVSNGVYHFVGDESWNLMYYQFEIAVFHHLSDQLETFRVTDPYSVSLSTNSRYSQVVNLNDASLKPTGWDAIQKALPPHSDITVYEGHVRDFSAFDTSVPAEHRGKYLAFTYNGVDGAPLSAGMAHLQALQAAGLSHFHLLPVNDLGSIIEDESMRADLDDPYSQLCSLVTTDAVQARCGDFDTLTLGEALTQLKDADPLSTEIQAILYEPRSDAAVSVDGFNWGYDPYHFNAVEGSYATDPQGTARITEFRELVKALDEVGLNVVVDVVYNHTFASGLNTQSVLDKVVPGYYHRRNAYSGDVEMSTCCDNTATEHEMMAKLLTDTLVHWAKQYKIDAFRFDLMGHIPKAVMVEAQAELQSLTLANDGVDGANIYLYGEGWDFGEVAGNQRFEQATQFNMAGTGIGTFNDRLRDAVRGGNFTDRGDAQGFGNGNELFWNGRAPGASSLVDQADRIRIGMAGNLQTYPFVDNSGTTTDGLSYSGVGYNLDPQEAVNYVDKHDNETLWDNTQPKLPDDLTIAERIRVHALSQSFVNLGQGIPFHQMASDLARSKSMDRNSFDSGDWFNKIDFTKQSNNWAVGLPPAESNDVRWDRMREVMSNSNTVAQAANIEMATSLFQQQLQLRYDSKLFRLDTADQVEQRLAYWNTGPDQAAGIIAMSVSDGVCAGDDLDPAYDGILVLFNADRVSRDITLTGLGGLSLHSIQQNGADTVVKTASVNGETYTLPALTAAVFVQDQAAAQGEFPCNPSYGAVTEPGFTIYFKKPADWAAPNAYYWNTAPESYAIDWPGAPMLPLGDDWYSFEMPAGVQSANIIFNDGNGNQTTDLYREGEGCYENDTWSDSCALPGLSFWFEKPADWTDEVYLYFWGAAVDGPGWPGQLMTDLGNGWFFFQMPDGVRSTNLIFSDANGTGNQTSDLFRTANGCYSVDTGWTDSCDLP</sequence>
<dbReference type="InterPro" id="IPR040671">
    <property type="entry name" value="Pullulanase_N2"/>
</dbReference>
<dbReference type="CDD" id="cd02860">
    <property type="entry name" value="E_set_Pullulanase"/>
    <property type="match status" value="1"/>
</dbReference>
<keyword evidence="2" id="KW-0378">Hydrolase</keyword>
<dbReference type="InterPro" id="IPR004193">
    <property type="entry name" value="Glyco_hydro_13_N"/>
</dbReference>
<dbReference type="NCBIfam" id="TIGR02103">
    <property type="entry name" value="pullul_strch"/>
    <property type="match status" value="1"/>
</dbReference>
<evidence type="ECO:0000256" key="1">
    <source>
        <dbReference type="ARBA" id="ARBA00008061"/>
    </source>
</evidence>
<keyword evidence="2" id="KW-0326">Glycosidase</keyword>
<dbReference type="SMART" id="SM00642">
    <property type="entry name" value="Aamy"/>
    <property type="match status" value="1"/>
</dbReference>
<organism evidence="4 5">
    <name type="scientific">Corallincola platygyrae</name>
    <dbReference type="NCBI Taxonomy" id="1193278"/>
    <lineage>
        <taxon>Bacteria</taxon>
        <taxon>Pseudomonadati</taxon>
        <taxon>Pseudomonadota</taxon>
        <taxon>Gammaproteobacteria</taxon>
        <taxon>Alteromonadales</taxon>
        <taxon>Psychromonadaceae</taxon>
        <taxon>Corallincola</taxon>
    </lineage>
</organism>
<dbReference type="InterPro" id="IPR013783">
    <property type="entry name" value="Ig-like_fold"/>
</dbReference>
<comment type="similarity">
    <text evidence="1">Belongs to the glycosyl hydrolase 13 family.</text>
</comment>
<dbReference type="SUPFAM" id="SSF81296">
    <property type="entry name" value="E set domains"/>
    <property type="match status" value="2"/>
</dbReference>
<evidence type="ECO:0000313" key="5">
    <source>
        <dbReference type="Proteomes" id="UP001597380"/>
    </source>
</evidence>
<dbReference type="Pfam" id="PF18494">
    <property type="entry name" value="Pullulanase_Ins"/>
    <property type="match status" value="1"/>
</dbReference>
<name>A0ABW4XPQ0_9GAMM</name>
<dbReference type="EMBL" id="JBHUHT010000015">
    <property type="protein sequence ID" value="MFD2097055.1"/>
    <property type="molecule type" value="Genomic_DNA"/>
</dbReference>
<dbReference type="CDD" id="cd11341">
    <property type="entry name" value="AmyAc_Pullulanase_LD-like"/>
    <property type="match status" value="1"/>
</dbReference>
<dbReference type="InterPro" id="IPR013784">
    <property type="entry name" value="Carb-bd-like_fold"/>
</dbReference>
<dbReference type="Gene3D" id="2.60.40.1130">
    <property type="entry name" value="Rab geranylgeranyltransferase alpha-subunit, insert domain"/>
    <property type="match status" value="1"/>
</dbReference>
<dbReference type="CDD" id="cd11339">
    <property type="entry name" value="AmyAc_bac_CMD_like_2"/>
    <property type="match status" value="1"/>
</dbReference>
<dbReference type="InterPro" id="IPR041111">
    <property type="entry name" value="Pullulanase_Ins"/>
</dbReference>
<accession>A0ABW4XPQ0</accession>
<dbReference type="Gene3D" id="2.60.40.1180">
    <property type="entry name" value="Golgi alpha-mannosidase II"/>
    <property type="match status" value="2"/>
</dbReference>
<evidence type="ECO:0000256" key="2">
    <source>
        <dbReference type="ARBA" id="ARBA00023295"/>
    </source>
</evidence>
<dbReference type="Pfam" id="PF16738">
    <property type="entry name" value="CBM26"/>
    <property type="match status" value="8"/>
</dbReference>
<dbReference type="Pfam" id="PF00128">
    <property type="entry name" value="Alpha-amylase"/>
    <property type="match status" value="1"/>
</dbReference>
<protein>
    <submittedName>
        <fullName evidence="4">Pullulanase-type alpha-1,6-glucosidase</fullName>
    </submittedName>
</protein>
<dbReference type="InterPro" id="IPR013780">
    <property type="entry name" value="Glyco_hydro_b"/>
</dbReference>
<dbReference type="InterPro" id="IPR024561">
    <property type="entry name" value="Pullul_strch_C"/>
</dbReference>
<dbReference type="SUPFAM" id="SSF49452">
    <property type="entry name" value="Starch-binding domain-like"/>
    <property type="match status" value="1"/>
</dbReference>
<dbReference type="PANTHER" id="PTHR43002">
    <property type="entry name" value="GLYCOGEN DEBRANCHING ENZYME"/>
    <property type="match status" value="1"/>
</dbReference>
<dbReference type="Gene3D" id="3.20.20.80">
    <property type="entry name" value="Glycosidases"/>
    <property type="match status" value="2"/>
</dbReference>
<dbReference type="InterPro" id="IPR011839">
    <property type="entry name" value="Pullul_strch"/>
</dbReference>